<dbReference type="EMBL" id="SHMQ01000025">
    <property type="protein sequence ID" value="RZV38021.1"/>
    <property type="molecule type" value="Genomic_DNA"/>
</dbReference>
<proteinExistence type="predicted"/>
<evidence type="ECO:0000313" key="2">
    <source>
        <dbReference type="Proteomes" id="UP000322454"/>
    </source>
</evidence>
<keyword evidence="1" id="KW-0966">Cell projection</keyword>
<gene>
    <name evidence="1" type="ORF">EVJ48_07835</name>
</gene>
<keyword evidence="1" id="KW-0282">Flagellum</keyword>
<evidence type="ECO:0000313" key="1">
    <source>
        <dbReference type="EMBL" id="RZV38021.1"/>
    </source>
</evidence>
<reference evidence="1 2" key="1">
    <citation type="submission" date="2019-01" db="EMBL/GenBank/DDBJ databases">
        <title>Insights into ecological role of a new deltaproteobacterial order Candidatus Sinidesulfobacterales (Sva0485) by metagenomics and metatranscriptomics.</title>
        <authorList>
            <person name="Tan S."/>
            <person name="Liu J."/>
            <person name="Fang Y."/>
            <person name="Hedlund B."/>
            <person name="Lian Z.-H."/>
            <person name="Huang L.-Y."/>
            <person name="Li J.-T."/>
            <person name="Huang L.-N."/>
            <person name="Li W.-J."/>
            <person name="Jiang H.-C."/>
            <person name="Dong H.-L."/>
            <person name="Shu W.-S."/>
        </authorList>
    </citation>
    <scope>NUCLEOTIDE SEQUENCE [LARGE SCALE GENOMIC DNA]</scope>
    <source>
        <strain evidence="1">AP4</strain>
    </source>
</reference>
<name>A0A520XA40_9DELT</name>
<protein>
    <submittedName>
        <fullName evidence="1">Flagellar hook-length control protein FliK</fullName>
    </submittedName>
</protein>
<keyword evidence="1" id="KW-0969">Cilium</keyword>
<dbReference type="AlphaFoldDB" id="A0A520XA40"/>
<dbReference type="Proteomes" id="UP000322454">
    <property type="component" value="Unassembled WGS sequence"/>
</dbReference>
<comment type="caution">
    <text evidence="1">The sequence shown here is derived from an EMBL/GenBank/DDBJ whole genome shotgun (WGS) entry which is preliminary data.</text>
</comment>
<sequence length="380" mass="41290">MNFIIDGGAKYLNVIGNAKDLAKNASNDVTRILFGAIKDNSLKSGALVKAGDIVSAELVDASVSEGGTFTGIIDINGSLLKSVITEDLFNEFVTGKTFNGEFSIPIKLMLSSINAKSSGVTNKSTGGAETQDISGNIPNSSADFNIVFKVLNESLGENAVNIQKTLDLYGKAVVENIQGKFETLLNSLGSENSQISSGLSNEIQNIFQNAAQNISVSVKGNFAFIHIDFGVSFGLSTVILTTDGSNYKVKNEDEKEDDKKNLSNSKKKYLFMIEINLKNLGKLKLFSYYYDKNLSIKFESYTGVFKKNLSENLELLKEMMSSDGIKLNDISFKNMELNKLNEMEGDDAESAGGQANPVPVNINDSNSYVFLNGKIIDERI</sequence>
<accession>A0A520XA40</accession>
<organism evidence="1 2">
    <name type="scientific">Candidatus Acidulodesulfobacterium acidiphilum</name>
    <dbReference type="NCBI Taxonomy" id="2597224"/>
    <lineage>
        <taxon>Bacteria</taxon>
        <taxon>Deltaproteobacteria</taxon>
        <taxon>Candidatus Acidulodesulfobacterales</taxon>
        <taxon>Candidatus Acidulodesulfobacterium</taxon>
    </lineage>
</organism>